<feature type="compositionally biased region" description="Basic and acidic residues" evidence="1">
    <location>
        <begin position="21"/>
        <end position="37"/>
    </location>
</feature>
<feature type="region of interest" description="Disordered" evidence="1">
    <location>
        <begin position="138"/>
        <end position="170"/>
    </location>
</feature>
<feature type="region of interest" description="Disordered" evidence="1">
    <location>
        <begin position="1"/>
        <end position="115"/>
    </location>
</feature>
<keyword evidence="3" id="KW-1185">Reference proteome</keyword>
<evidence type="ECO:0000256" key="1">
    <source>
        <dbReference type="SAM" id="MobiDB-lite"/>
    </source>
</evidence>
<reference evidence="3" key="1">
    <citation type="journal article" date="2018" name="Nat. Microbiol.">
        <title>Leveraging single-cell genomics to expand the fungal tree of life.</title>
        <authorList>
            <person name="Ahrendt S.R."/>
            <person name="Quandt C.A."/>
            <person name="Ciobanu D."/>
            <person name="Clum A."/>
            <person name="Salamov A."/>
            <person name="Andreopoulos B."/>
            <person name="Cheng J.F."/>
            <person name="Woyke T."/>
            <person name="Pelin A."/>
            <person name="Henrissat B."/>
            <person name="Reynolds N.K."/>
            <person name="Benny G.L."/>
            <person name="Smith M.E."/>
            <person name="James T.Y."/>
            <person name="Grigoriev I.V."/>
        </authorList>
    </citation>
    <scope>NUCLEOTIDE SEQUENCE [LARGE SCALE GENOMIC DNA]</scope>
    <source>
        <strain evidence="3">Benny S71-1</strain>
    </source>
</reference>
<name>A0A4P9Z0Y2_9FUNG</name>
<feature type="compositionally biased region" description="Low complexity" evidence="1">
    <location>
        <begin position="88"/>
        <end position="107"/>
    </location>
</feature>
<feature type="compositionally biased region" description="Basic residues" evidence="1">
    <location>
        <begin position="281"/>
        <end position="290"/>
    </location>
</feature>
<feature type="region of interest" description="Disordered" evidence="1">
    <location>
        <begin position="364"/>
        <end position="387"/>
    </location>
</feature>
<protein>
    <submittedName>
        <fullName evidence="2">Uncharacterized protein</fullName>
    </submittedName>
</protein>
<evidence type="ECO:0000313" key="3">
    <source>
        <dbReference type="Proteomes" id="UP000278143"/>
    </source>
</evidence>
<dbReference type="EMBL" id="KZ989700">
    <property type="protein sequence ID" value="RKP25562.1"/>
    <property type="molecule type" value="Genomic_DNA"/>
</dbReference>
<dbReference type="AlphaFoldDB" id="A0A4P9Z0Y2"/>
<proteinExistence type="predicted"/>
<organism evidence="2 3">
    <name type="scientific">Syncephalis pseudoplumigaleata</name>
    <dbReference type="NCBI Taxonomy" id="1712513"/>
    <lineage>
        <taxon>Eukaryota</taxon>
        <taxon>Fungi</taxon>
        <taxon>Fungi incertae sedis</taxon>
        <taxon>Zoopagomycota</taxon>
        <taxon>Zoopagomycotina</taxon>
        <taxon>Zoopagomycetes</taxon>
        <taxon>Zoopagales</taxon>
        <taxon>Piptocephalidaceae</taxon>
        <taxon>Syncephalis</taxon>
    </lineage>
</organism>
<feature type="compositionally biased region" description="Low complexity" evidence="1">
    <location>
        <begin position="138"/>
        <end position="147"/>
    </location>
</feature>
<feature type="region of interest" description="Disordered" evidence="1">
    <location>
        <begin position="204"/>
        <end position="321"/>
    </location>
</feature>
<evidence type="ECO:0000313" key="2">
    <source>
        <dbReference type="EMBL" id="RKP25562.1"/>
    </source>
</evidence>
<dbReference type="OrthoDB" id="10667301at2759"/>
<accession>A0A4P9Z0Y2</accession>
<gene>
    <name evidence="2" type="ORF">SYNPS1DRAFT_28706</name>
</gene>
<feature type="non-terminal residue" evidence="2">
    <location>
        <position position="1"/>
    </location>
</feature>
<sequence>QQQQHHAESNTAPAHVDSGQQDDREGIKRRGLDHSEHGQIVIRLPGTRQASVLSIPSWHSPGSPDTPARHLLPHHSGADGAGHAEGNRQASSSRTSAAHAAPSSTQHQLTNRETSVGTAACARMLSALDRAHHPAFAASSSFSSSSPSHPPIGDAGGHRNGHTGPSAGPYRAQAANAANAANAASGMVADGCLHGSRPARPCGGPLHAQSFTDAGRQPCSSPPRSLDSLGQRRIGHLVGQQHRSDPSTSSALPPISDARHARQSGGRSAGSPYSAPIHASLPRRHSLHRRLTNESPMLPTRPNLASNAPAYPTSPHHSVSHISPALPAHTYSRWDRMLAHDYVSSLPLLPELEAPVFGRGVRSRSMQPIGHRGMDHASRSSMDGADGRGLRLPSLQGWLRDTSLPLSPPGNAHAWTTAHTMANAPPAASIDRRRIAIAIADVQSTLRPQAPAGADDSNSSSSNSDIIIRLVHGIYDDLALRHCRHECPSSTRHHRQYYAHCYGSEAGSGAHDLSGSA</sequence>
<dbReference type="Proteomes" id="UP000278143">
    <property type="component" value="Unassembled WGS sequence"/>
</dbReference>